<evidence type="ECO:0000313" key="6">
    <source>
        <dbReference type="Proteomes" id="UP000255283"/>
    </source>
</evidence>
<dbReference type="InterPro" id="IPR013094">
    <property type="entry name" value="AB_hydrolase_3"/>
</dbReference>
<feature type="domain" description="SGNH hydrolase-type esterase" evidence="4">
    <location>
        <begin position="286"/>
        <end position="460"/>
    </location>
</feature>
<protein>
    <submittedName>
        <fullName evidence="5">Predicted esterase</fullName>
    </submittedName>
</protein>
<name>A0AAQ1UHM1_9BACT</name>
<dbReference type="InterPro" id="IPR050300">
    <property type="entry name" value="GDXG_lipolytic_enzyme"/>
</dbReference>
<dbReference type="SUPFAM" id="SSF53474">
    <property type="entry name" value="alpha/beta-Hydrolases"/>
    <property type="match status" value="1"/>
</dbReference>
<accession>A0AAQ1UHM1</accession>
<organism evidence="5 6">
    <name type="scientific">Segatella buccae</name>
    <dbReference type="NCBI Taxonomy" id="28126"/>
    <lineage>
        <taxon>Bacteria</taxon>
        <taxon>Pseudomonadati</taxon>
        <taxon>Bacteroidota</taxon>
        <taxon>Bacteroidia</taxon>
        <taxon>Bacteroidales</taxon>
        <taxon>Prevotellaceae</taxon>
        <taxon>Segatella</taxon>
    </lineage>
</organism>
<evidence type="ECO:0000313" key="5">
    <source>
        <dbReference type="EMBL" id="SUB79477.1"/>
    </source>
</evidence>
<dbReference type="Pfam" id="PF13472">
    <property type="entry name" value="Lipase_GDSL_2"/>
    <property type="match status" value="1"/>
</dbReference>
<proteinExistence type="predicted"/>
<gene>
    <name evidence="5" type="ORF">NCTC13063_00742</name>
</gene>
<dbReference type="AlphaFoldDB" id="A0AAQ1UHM1"/>
<feature type="chain" id="PRO_5043056165" evidence="2">
    <location>
        <begin position="30"/>
        <end position="481"/>
    </location>
</feature>
<feature type="signal peptide" evidence="2">
    <location>
        <begin position="1"/>
        <end position="29"/>
    </location>
</feature>
<dbReference type="InterPro" id="IPR013830">
    <property type="entry name" value="SGNH_hydro"/>
</dbReference>
<dbReference type="Gene3D" id="3.40.50.1820">
    <property type="entry name" value="alpha/beta hydrolase"/>
    <property type="match status" value="1"/>
</dbReference>
<keyword evidence="2" id="KW-0732">Signal</keyword>
<keyword evidence="1" id="KW-0378">Hydrolase</keyword>
<dbReference type="Pfam" id="PF07859">
    <property type="entry name" value="Abhydrolase_3"/>
    <property type="match status" value="1"/>
</dbReference>
<dbReference type="InterPro" id="IPR036514">
    <property type="entry name" value="SGNH_hydro_sf"/>
</dbReference>
<dbReference type="SUPFAM" id="SSF52266">
    <property type="entry name" value="SGNH hydrolase"/>
    <property type="match status" value="1"/>
</dbReference>
<evidence type="ECO:0000259" key="3">
    <source>
        <dbReference type="Pfam" id="PF07859"/>
    </source>
</evidence>
<dbReference type="InterPro" id="IPR050029">
    <property type="entry name" value="AxeA1"/>
</dbReference>
<dbReference type="PANTHER" id="PTHR48081">
    <property type="entry name" value="AB HYDROLASE SUPERFAMILY PROTEIN C4A8.06C"/>
    <property type="match status" value="1"/>
</dbReference>
<dbReference type="InterPro" id="IPR029058">
    <property type="entry name" value="AB_hydrolase_fold"/>
</dbReference>
<feature type="domain" description="Alpha/beta hydrolase fold-3" evidence="3">
    <location>
        <begin position="66"/>
        <end position="251"/>
    </location>
</feature>
<dbReference type="RefSeq" id="WP_115153286.1">
    <property type="nucleotide sequence ID" value="NZ_UGTJ01000001.1"/>
</dbReference>
<evidence type="ECO:0000256" key="2">
    <source>
        <dbReference type="SAM" id="SignalP"/>
    </source>
</evidence>
<dbReference type="PANTHER" id="PTHR48081:SF6">
    <property type="entry name" value="PEPTIDASE S9 PROLYL OLIGOPEPTIDASE CATALYTIC DOMAIN-CONTAINING PROTEIN"/>
    <property type="match status" value="1"/>
</dbReference>
<evidence type="ECO:0000256" key="1">
    <source>
        <dbReference type="ARBA" id="ARBA00022801"/>
    </source>
</evidence>
<evidence type="ECO:0000259" key="4">
    <source>
        <dbReference type="Pfam" id="PF13472"/>
    </source>
</evidence>
<dbReference type="EMBL" id="UGTJ01000001">
    <property type="protein sequence ID" value="SUB79477.1"/>
    <property type="molecule type" value="Genomic_DNA"/>
</dbReference>
<comment type="caution">
    <text evidence="5">The sequence shown here is derived from an EMBL/GenBank/DDBJ whole genome shotgun (WGS) entry which is preliminary data.</text>
</comment>
<dbReference type="GO" id="GO:0046555">
    <property type="term" value="F:acetylxylan esterase activity"/>
    <property type="evidence" value="ECO:0007669"/>
    <property type="project" value="InterPro"/>
</dbReference>
<dbReference type="Gene3D" id="3.40.50.1110">
    <property type="entry name" value="SGNH hydrolase"/>
    <property type="match status" value="1"/>
</dbReference>
<reference evidence="5 6" key="1">
    <citation type="submission" date="2018-06" db="EMBL/GenBank/DDBJ databases">
        <authorList>
            <consortium name="Pathogen Informatics"/>
            <person name="Doyle S."/>
        </authorList>
    </citation>
    <scope>NUCLEOTIDE SEQUENCE [LARGE SCALE GENOMIC DNA]</scope>
    <source>
        <strain evidence="5 6">NCTC13063</strain>
    </source>
</reference>
<dbReference type="Proteomes" id="UP000255283">
    <property type="component" value="Unassembled WGS sequence"/>
</dbReference>
<dbReference type="NCBIfam" id="NF042968">
    <property type="entry name" value="AcxylEst_AxeA1"/>
    <property type="match status" value="1"/>
</dbReference>
<sequence length="481" mass="52729">MNKKILSSMMGRMLLSFLLLFPMALSVSAQETARKFRLSLSADGEAQLFAYLPSSPTGRAVVDCPGGGYAHLAMEHEGHQWADYFNRQGIAFFVLKYRMPHGDRSLPIGDAEAAMRLVRDSAAVWGVNPHDVGIMGFSAGGHLASTLSTHAPLAARPDFSILFYPVITMNGGAHSGSRENLLGKHPDKQLFDLYSSETQVRVHRTPPAILIMANDDKAVPPVENGVAYYSAMRRVGNACTMLIYPSGGHGFGFRSSWPYHELMLSELTAWLHQLPSSKVGALRVACIGNSITEGYGIPMASQNGYPAVLQSILGNGYLVKNFGVSSRTMLNKGDYPYMKEPAFRDALDFCPDVAIVKLGTNDSKPENWQYGSEFATDMQTLIDSLKALPSKPKIFLTTPIPAFKSTWNISDSVITTGIIPVIRKLAKKNKCMVIDLHTLFAADGDKMLPDGIHPNAEGARKMAEIIARELSQKDRKRKCEK</sequence>